<name>A0A4Q9E0H2_9BACL</name>
<evidence type="ECO:0000313" key="6">
    <source>
        <dbReference type="EMBL" id="TBL81940.1"/>
    </source>
</evidence>
<dbReference type="PROSITE" id="PS01124">
    <property type="entry name" value="HTH_ARAC_FAMILY_2"/>
    <property type="match status" value="1"/>
</dbReference>
<dbReference type="OrthoDB" id="2544973at2"/>
<dbReference type="Gene3D" id="1.10.10.60">
    <property type="entry name" value="Homeodomain-like"/>
    <property type="match status" value="2"/>
</dbReference>
<dbReference type="GO" id="GO:0003700">
    <property type="term" value="F:DNA-binding transcription factor activity"/>
    <property type="evidence" value="ECO:0007669"/>
    <property type="project" value="InterPro"/>
</dbReference>
<organism evidence="6 7">
    <name type="scientific">Paenibacillus thalictri</name>
    <dbReference type="NCBI Taxonomy" id="2527873"/>
    <lineage>
        <taxon>Bacteria</taxon>
        <taxon>Bacillati</taxon>
        <taxon>Bacillota</taxon>
        <taxon>Bacilli</taxon>
        <taxon>Bacillales</taxon>
        <taxon>Paenibacillaceae</taxon>
        <taxon>Paenibacillus</taxon>
    </lineage>
</organism>
<evidence type="ECO:0000313" key="7">
    <source>
        <dbReference type="Proteomes" id="UP000293142"/>
    </source>
</evidence>
<dbReference type="AlphaFoldDB" id="A0A4Q9E0H2"/>
<evidence type="ECO:0000256" key="4">
    <source>
        <dbReference type="SAM" id="Phobius"/>
    </source>
</evidence>
<dbReference type="InterPro" id="IPR009057">
    <property type="entry name" value="Homeodomain-like_sf"/>
</dbReference>
<dbReference type="InterPro" id="IPR041522">
    <property type="entry name" value="CdaR_GGDEF"/>
</dbReference>
<comment type="caution">
    <text evidence="6">The sequence shown here is derived from an EMBL/GenBank/DDBJ whole genome shotgun (WGS) entry which is preliminary data.</text>
</comment>
<keyword evidence="7" id="KW-1185">Reference proteome</keyword>
<dbReference type="PANTHER" id="PTHR43280">
    <property type="entry name" value="ARAC-FAMILY TRANSCRIPTIONAL REGULATOR"/>
    <property type="match status" value="1"/>
</dbReference>
<keyword evidence="4" id="KW-1133">Transmembrane helix</keyword>
<sequence length="755" mass="87477">MNLVRHKLFKKLLLSYIFTIMLPTLVISAIYFNNYSSELRDENERSVHISMQNLEQKVEMLVGKVDSLTLQLSFMSNLNSILFDPFKASIYDFSELNESFRTQISASRLVYSGYIYFKLNNKVLATNEGLYRLADFYDREIIEKASKTNDDLIEIRTMRDRLNAPPIEVISFTRNLPSVRKDVLGSMVINASKEEFFEALRKLINDEYNEIFIVDTNSRSLLFNNKNSGLTAPVTKMLTEGKWDQGRETEMLKLGGEKYFVSYLKVTNQPWVILKLLPMSFFEQKVNEKLFSIIKAVILIVIIGLAFSCLFSVIMYSPWKRILAKYGTMNRSHSQQRGIDAFDFVNNVIANLQNENQTIKSMMDQNEPLIRHRLIYDLLNNNLSNNSIHFDRLAQMGIDLPLPYYMVLLISSGLQDEAEAPDSGKMKLYAFSLAENVLKEHFNLCGTLLDDDRFGFVINLERETIDDPLRKTLQGCCKNINEQVQWVHNMTLTFSCGHTCGSLDEIHNSYLQAKKLTRYKALNHAEIVFMQDIRDHDERLEYPLHIEKALLHSIKSVDREKTKDILGDLFQLYISNTKYSREQIHGMVIILVSTLIHDLMQEGFEADFLNSEGVLKVNECNSMAELEHFMQSYLQTMINDLESQSDKKSTNLYISQAIQFVEMHFRENFALTDISEYVGLSSSYLSRIFKQQTGRSLIDYLAKYRVEKSIELLKDGTRYSLKEIGSMVGFTEVHSFIRCFKKYEGVTPGEYRKHL</sequence>
<gene>
    <name evidence="6" type="ORF">EYB31_00045</name>
</gene>
<evidence type="ECO:0000256" key="3">
    <source>
        <dbReference type="ARBA" id="ARBA00023163"/>
    </source>
</evidence>
<dbReference type="Proteomes" id="UP000293142">
    <property type="component" value="Unassembled WGS sequence"/>
</dbReference>
<evidence type="ECO:0000259" key="5">
    <source>
        <dbReference type="PROSITE" id="PS01124"/>
    </source>
</evidence>
<dbReference type="Pfam" id="PF17853">
    <property type="entry name" value="GGDEF_2"/>
    <property type="match status" value="1"/>
</dbReference>
<evidence type="ECO:0000256" key="1">
    <source>
        <dbReference type="ARBA" id="ARBA00023015"/>
    </source>
</evidence>
<dbReference type="PANTHER" id="PTHR43280:SF2">
    <property type="entry name" value="HTH-TYPE TRANSCRIPTIONAL REGULATOR EXSA"/>
    <property type="match status" value="1"/>
</dbReference>
<dbReference type="RefSeq" id="WP_131011225.1">
    <property type="nucleotide sequence ID" value="NZ_SIRE01000001.1"/>
</dbReference>
<accession>A0A4Q9E0H2</accession>
<reference evidence="6 7" key="1">
    <citation type="submission" date="2019-02" db="EMBL/GenBank/DDBJ databases">
        <title>Paenibacillus sp. nov., isolated from surface-sterilized tissue of Thalictrum simplex L.</title>
        <authorList>
            <person name="Tuo L."/>
        </authorList>
    </citation>
    <scope>NUCLEOTIDE SEQUENCE [LARGE SCALE GENOMIC DNA]</scope>
    <source>
        <strain evidence="6 7">N2SHLJ1</strain>
    </source>
</reference>
<dbReference type="PROSITE" id="PS00041">
    <property type="entry name" value="HTH_ARAC_FAMILY_1"/>
    <property type="match status" value="1"/>
</dbReference>
<dbReference type="Pfam" id="PF12833">
    <property type="entry name" value="HTH_18"/>
    <property type="match status" value="1"/>
</dbReference>
<feature type="domain" description="HTH araC/xylS-type" evidence="5">
    <location>
        <begin position="655"/>
        <end position="754"/>
    </location>
</feature>
<dbReference type="InterPro" id="IPR018060">
    <property type="entry name" value="HTH_AraC"/>
</dbReference>
<proteinExistence type="predicted"/>
<dbReference type="SUPFAM" id="SSF46689">
    <property type="entry name" value="Homeodomain-like"/>
    <property type="match status" value="2"/>
</dbReference>
<keyword evidence="4" id="KW-0812">Transmembrane</keyword>
<feature type="transmembrane region" description="Helical" evidence="4">
    <location>
        <begin position="290"/>
        <end position="316"/>
    </location>
</feature>
<dbReference type="InterPro" id="IPR018062">
    <property type="entry name" value="HTH_AraC-typ_CS"/>
</dbReference>
<protein>
    <submittedName>
        <fullName evidence="6">AraC family transcriptional regulator</fullName>
    </submittedName>
</protein>
<keyword evidence="4" id="KW-0472">Membrane</keyword>
<feature type="transmembrane region" description="Helical" evidence="4">
    <location>
        <begin position="12"/>
        <end position="32"/>
    </location>
</feature>
<keyword evidence="2" id="KW-0238">DNA-binding</keyword>
<dbReference type="SMART" id="SM00342">
    <property type="entry name" value="HTH_ARAC"/>
    <property type="match status" value="1"/>
</dbReference>
<evidence type="ECO:0000256" key="2">
    <source>
        <dbReference type="ARBA" id="ARBA00023125"/>
    </source>
</evidence>
<dbReference type="EMBL" id="SIRE01000001">
    <property type="protein sequence ID" value="TBL81940.1"/>
    <property type="molecule type" value="Genomic_DNA"/>
</dbReference>
<dbReference type="GO" id="GO:0043565">
    <property type="term" value="F:sequence-specific DNA binding"/>
    <property type="evidence" value="ECO:0007669"/>
    <property type="project" value="InterPro"/>
</dbReference>
<keyword evidence="3" id="KW-0804">Transcription</keyword>
<keyword evidence="1" id="KW-0805">Transcription regulation</keyword>